<evidence type="ECO:0000313" key="2">
    <source>
        <dbReference type="EMBL" id="TVU36070.1"/>
    </source>
</evidence>
<proteinExistence type="predicted"/>
<feature type="region of interest" description="Disordered" evidence="1">
    <location>
        <begin position="1"/>
        <end position="21"/>
    </location>
</feature>
<reference evidence="2 3" key="1">
    <citation type="journal article" date="2019" name="Sci. Rep.">
        <title>A high-quality genome of Eragrostis curvula grass provides insights into Poaceae evolution and supports new strategies to enhance forage quality.</title>
        <authorList>
            <person name="Carballo J."/>
            <person name="Santos B.A.C.M."/>
            <person name="Zappacosta D."/>
            <person name="Garbus I."/>
            <person name="Selva J.P."/>
            <person name="Gallo C.A."/>
            <person name="Diaz A."/>
            <person name="Albertini E."/>
            <person name="Caccamo M."/>
            <person name="Echenique V."/>
        </authorList>
    </citation>
    <scope>NUCLEOTIDE SEQUENCE [LARGE SCALE GENOMIC DNA]</scope>
    <source>
        <strain evidence="3">cv. Victoria</strain>
        <tissue evidence="2">Leaf</tissue>
    </source>
</reference>
<comment type="caution">
    <text evidence="2">The sequence shown here is derived from an EMBL/GenBank/DDBJ whole genome shotgun (WGS) entry which is preliminary data.</text>
</comment>
<feature type="non-terminal residue" evidence="2">
    <location>
        <position position="1"/>
    </location>
</feature>
<organism evidence="2 3">
    <name type="scientific">Eragrostis curvula</name>
    <name type="common">weeping love grass</name>
    <dbReference type="NCBI Taxonomy" id="38414"/>
    <lineage>
        <taxon>Eukaryota</taxon>
        <taxon>Viridiplantae</taxon>
        <taxon>Streptophyta</taxon>
        <taxon>Embryophyta</taxon>
        <taxon>Tracheophyta</taxon>
        <taxon>Spermatophyta</taxon>
        <taxon>Magnoliopsida</taxon>
        <taxon>Liliopsida</taxon>
        <taxon>Poales</taxon>
        <taxon>Poaceae</taxon>
        <taxon>PACMAD clade</taxon>
        <taxon>Chloridoideae</taxon>
        <taxon>Eragrostideae</taxon>
        <taxon>Eragrostidinae</taxon>
        <taxon>Eragrostis</taxon>
    </lineage>
</organism>
<sequence length="209" mass="22891">MADEVPAAAGAGGQEPAPDNRHPAIIALDHLVNEEVPEEEVDQQELEAMMMQLLDILTMTPSEANAMVVGRFLPSVLDHLASHGRWMDIVEYLKKCVNYHSSDSVVPAPHGANAEVLAYVHAELLCSPHRQQVFVLSDQDMDSARAHFDHYLAPLIRCVPGYRIRLQNIFANIVGIVDQMQLPTIPGNVAMADGCCHGIKDYMSCISPG</sequence>
<dbReference type="Proteomes" id="UP000324897">
    <property type="component" value="Unassembled WGS sequence"/>
</dbReference>
<dbReference type="AlphaFoldDB" id="A0A5J9VM05"/>
<dbReference type="EMBL" id="RWGY01000009">
    <property type="protein sequence ID" value="TVU36070.1"/>
    <property type="molecule type" value="Genomic_DNA"/>
</dbReference>
<feature type="compositionally biased region" description="Low complexity" evidence="1">
    <location>
        <begin position="1"/>
        <end position="17"/>
    </location>
</feature>
<keyword evidence="3" id="KW-1185">Reference proteome</keyword>
<name>A0A5J9VM05_9POAL</name>
<protein>
    <submittedName>
        <fullName evidence="2">Uncharacterized protein</fullName>
    </submittedName>
</protein>
<evidence type="ECO:0000256" key="1">
    <source>
        <dbReference type="SAM" id="MobiDB-lite"/>
    </source>
</evidence>
<gene>
    <name evidence="2" type="ORF">EJB05_17983</name>
</gene>
<accession>A0A5J9VM05</accession>
<dbReference type="Gramene" id="TVU36070">
    <property type="protein sequence ID" value="TVU36070"/>
    <property type="gene ID" value="EJB05_17983"/>
</dbReference>
<evidence type="ECO:0000313" key="3">
    <source>
        <dbReference type="Proteomes" id="UP000324897"/>
    </source>
</evidence>